<organism evidence="1 2">
    <name type="scientific">Bifidobacterium breve</name>
    <dbReference type="NCBI Taxonomy" id="1685"/>
    <lineage>
        <taxon>Bacteria</taxon>
        <taxon>Bacillati</taxon>
        <taxon>Actinomycetota</taxon>
        <taxon>Actinomycetes</taxon>
        <taxon>Bifidobacteriales</taxon>
        <taxon>Bifidobacteriaceae</taxon>
        <taxon>Bifidobacterium</taxon>
    </lineage>
</organism>
<reference evidence="1 2" key="1">
    <citation type="submission" date="2017-05" db="EMBL/GenBank/DDBJ databases">
        <title>Comparative genomics and methylome analysis of the gut commensal Bifidobacterium breve.</title>
        <authorList>
            <person name="Bottacini F."/>
            <person name="Morrissey R."/>
            <person name="Roberts R.J."/>
            <person name="James K."/>
            <person name="van Breen J."/>
            <person name="Egan M."/>
            <person name="Lambert J."/>
            <person name="van Limpt K."/>
            <person name="Stanton C."/>
            <person name="Knol J."/>
            <person name="O' Connell Motherway M."/>
            <person name="van Sinderen D."/>
        </authorList>
    </citation>
    <scope>NUCLEOTIDE SEQUENCE [LARGE SCALE GENOMIC DNA]</scope>
    <source>
        <strain evidence="1 2">215W447a</strain>
    </source>
</reference>
<gene>
    <name evidence="1" type="ORF">BB215W447A_1586</name>
</gene>
<dbReference type="EMBL" id="CP021558">
    <property type="protein sequence ID" value="AUE03594.1"/>
    <property type="molecule type" value="Genomic_DNA"/>
</dbReference>
<accession>A0A2K9B7Z4</accession>
<protein>
    <submittedName>
        <fullName evidence="1">Uncharacterized protein</fullName>
    </submittedName>
</protein>
<name>A0A2K9B7Z4_BIFBR</name>
<evidence type="ECO:0000313" key="1">
    <source>
        <dbReference type="EMBL" id="AUE03594.1"/>
    </source>
</evidence>
<evidence type="ECO:0000313" key="2">
    <source>
        <dbReference type="Proteomes" id="UP000232491"/>
    </source>
</evidence>
<proteinExistence type="predicted"/>
<sequence>MEEMGYQNAQAVYDISRTGRLAKKRGENLTVYAMAQLVLGYMAINTYDWDRERNQPPEKLRKVNAPCRYYTLGWRAIADAYGMILLTPEQAMSDNADGEMEKRENTIRKNISNAWVFLQERGVIKKLEPASLGKNAGFLLLLGDEEENQAVEQWARQCLGLPMSR</sequence>
<dbReference type="AlphaFoldDB" id="A0A2K9B7Z4"/>
<dbReference type="Proteomes" id="UP000232491">
    <property type="component" value="Chromosome"/>
</dbReference>